<evidence type="ECO:0000256" key="3">
    <source>
        <dbReference type="ARBA" id="ARBA00022692"/>
    </source>
</evidence>
<dbReference type="GO" id="GO:0005886">
    <property type="term" value="C:plasma membrane"/>
    <property type="evidence" value="ECO:0007669"/>
    <property type="project" value="UniProtKB-SubCell"/>
</dbReference>
<evidence type="ECO:0008006" key="9">
    <source>
        <dbReference type="Google" id="ProtNLM"/>
    </source>
</evidence>
<evidence type="ECO:0000256" key="6">
    <source>
        <dbReference type="SAM" id="Phobius"/>
    </source>
</evidence>
<keyword evidence="3 6" id="KW-0812">Transmembrane</keyword>
<dbReference type="AlphaFoldDB" id="A0AAV4X4C5"/>
<dbReference type="Pfam" id="PF08395">
    <property type="entry name" value="7tm_7"/>
    <property type="match status" value="1"/>
</dbReference>
<proteinExistence type="predicted"/>
<feature type="transmembrane region" description="Helical" evidence="6">
    <location>
        <begin position="283"/>
        <end position="304"/>
    </location>
</feature>
<dbReference type="EMBL" id="BPLR01017083">
    <property type="protein sequence ID" value="GIY88624.1"/>
    <property type="molecule type" value="Genomic_DNA"/>
</dbReference>
<dbReference type="InterPro" id="IPR013604">
    <property type="entry name" value="7TM_chemorcpt"/>
</dbReference>
<organism evidence="7 8">
    <name type="scientific">Caerostris extrusa</name>
    <name type="common">Bark spider</name>
    <name type="synonym">Caerostris bankana</name>
    <dbReference type="NCBI Taxonomy" id="172846"/>
    <lineage>
        <taxon>Eukaryota</taxon>
        <taxon>Metazoa</taxon>
        <taxon>Ecdysozoa</taxon>
        <taxon>Arthropoda</taxon>
        <taxon>Chelicerata</taxon>
        <taxon>Arachnida</taxon>
        <taxon>Araneae</taxon>
        <taxon>Araneomorphae</taxon>
        <taxon>Entelegynae</taxon>
        <taxon>Araneoidea</taxon>
        <taxon>Araneidae</taxon>
        <taxon>Caerostris</taxon>
    </lineage>
</organism>
<gene>
    <name evidence="7" type="primary">AVEN_142582_1</name>
    <name evidence="7" type="ORF">CEXT_590621</name>
</gene>
<keyword evidence="4 6" id="KW-1133">Transmembrane helix</keyword>
<accession>A0AAV4X4C5</accession>
<evidence type="ECO:0000313" key="8">
    <source>
        <dbReference type="Proteomes" id="UP001054945"/>
    </source>
</evidence>
<feature type="transmembrane region" description="Helical" evidence="6">
    <location>
        <begin position="199"/>
        <end position="221"/>
    </location>
</feature>
<evidence type="ECO:0000256" key="2">
    <source>
        <dbReference type="ARBA" id="ARBA00022475"/>
    </source>
</evidence>
<dbReference type="GO" id="GO:0050909">
    <property type="term" value="P:sensory perception of taste"/>
    <property type="evidence" value="ECO:0007669"/>
    <property type="project" value="InterPro"/>
</dbReference>
<protein>
    <recommendedName>
        <fullName evidence="9">Gustatory receptor</fullName>
    </recommendedName>
</protein>
<dbReference type="Proteomes" id="UP001054945">
    <property type="component" value="Unassembled WGS sequence"/>
</dbReference>
<reference evidence="7 8" key="1">
    <citation type="submission" date="2021-06" db="EMBL/GenBank/DDBJ databases">
        <title>Caerostris extrusa draft genome.</title>
        <authorList>
            <person name="Kono N."/>
            <person name="Arakawa K."/>
        </authorList>
    </citation>
    <scope>NUCLEOTIDE SEQUENCE [LARGE SCALE GENOMIC DNA]</scope>
</reference>
<comment type="caution">
    <text evidence="7">The sequence shown here is derived from an EMBL/GenBank/DDBJ whole genome shotgun (WGS) entry which is preliminary data.</text>
</comment>
<evidence type="ECO:0000256" key="4">
    <source>
        <dbReference type="ARBA" id="ARBA00022989"/>
    </source>
</evidence>
<keyword evidence="8" id="KW-1185">Reference proteome</keyword>
<feature type="transmembrane region" description="Helical" evidence="6">
    <location>
        <begin position="227"/>
        <end position="247"/>
    </location>
</feature>
<evidence type="ECO:0000256" key="1">
    <source>
        <dbReference type="ARBA" id="ARBA00004651"/>
    </source>
</evidence>
<feature type="transmembrane region" description="Helical" evidence="6">
    <location>
        <begin position="386"/>
        <end position="405"/>
    </location>
</feature>
<comment type="subcellular location">
    <subcellularLocation>
        <location evidence="1">Cell membrane</location>
        <topology evidence="1">Multi-pass membrane protein</topology>
    </subcellularLocation>
</comment>
<evidence type="ECO:0000256" key="5">
    <source>
        <dbReference type="ARBA" id="ARBA00023136"/>
    </source>
</evidence>
<feature type="transmembrane region" description="Helical" evidence="6">
    <location>
        <begin position="159"/>
        <end position="178"/>
    </location>
</feature>
<sequence length="408" mass="48416">MRETAKIKESKPARNRPIECCGNLATGTSSCPENFVAKEFGKIFILFSLLGIRTQRLEFLNTKSNKIKGTKIKLSDLINIPKHCMYVLITLRLFIHFFCLICFQERKNEFHRISTTLTGMLLYLSINRRRQQISRMTEYLIQEFRRLPHYKFKSNSMLMAYYIFATTLTILSGVLLYFNDTNPSERQKILFLQTNPNSYFFNLTNFYYIFQIVNFLFYVFLVCLNSLFAVYYILTCTFIRILFEYLFKKLSRKHFTDDLKKWFDFYGSLINYMNKMDEYFSRPAFFTVLTHMFLLFWGGYRIAFHWSSEYFLYMMSCGIYFLPSHLMFTISASLANETAHKTKQAVKCLLCQVPPHEKEIRIKFEKYLIQENNLTLWKIYTLDRSFIITSIATLITYGILIASLGNAT</sequence>
<keyword evidence="2" id="KW-1003">Cell membrane</keyword>
<feature type="transmembrane region" description="Helical" evidence="6">
    <location>
        <begin position="310"/>
        <end position="335"/>
    </location>
</feature>
<evidence type="ECO:0000313" key="7">
    <source>
        <dbReference type="EMBL" id="GIY88624.1"/>
    </source>
</evidence>
<name>A0AAV4X4C5_CAEEX</name>
<dbReference type="PROSITE" id="PS51257">
    <property type="entry name" value="PROKAR_LIPOPROTEIN"/>
    <property type="match status" value="1"/>
</dbReference>
<keyword evidence="5 6" id="KW-0472">Membrane</keyword>